<dbReference type="PANTHER" id="PTHR10744:SF1">
    <property type="entry name" value="SMALL RIBOSOMAL SUBUNIT PROTEIN US17M"/>
    <property type="match status" value="1"/>
</dbReference>
<evidence type="ECO:0000256" key="3">
    <source>
        <dbReference type="ARBA" id="ARBA00022884"/>
    </source>
</evidence>
<comment type="subunit">
    <text evidence="6">Part of the 30S ribosomal subunit.</text>
</comment>
<evidence type="ECO:0000313" key="7">
    <source>
        <dbReference type="EMBL" id="MBE9032578.1"/>
    </source>
</evidence>
<dbReference type="InterPro" id="IPR000266">
    <property type="entry name" value="Ribosomal_uS17"/>
</dbReference>
<keyword evidence="3 6" id="KW-0694">RNA-binding</keyword>
<dbReference type="NCBIfam" id="NF004123">
    <property type="entry name" value="PRK05610.1"/>
    <property type="match status" value="1"/>
</dbReference>
<dbReference type="Pfam" id="PF00366">
    <property type="entry name" value="Ribosomal_S17"/>
    <property type="match status" value="1"/>
</dbReference>
<dbReference type="AlphaFoldDB" id="A0A928VPW0"/>
<keyword evidence="2 6" id="KW-0699">rRNA-binding</keyword>
<evidence type="ECO:0000256" key="5">
    <source>
        <dbReference type="ARBA" id="ARBA00023274"/>
    </source>
</evidence>
<evidence type="ECO:0000256" key="1">
    <source>
        <dbReference type="ARBA" id="ARBA00010254"/>
    </source>
</evidence>
<proteinExistence type="inferred from homology"/>
<dbReference type="FunFam" id="2.40.50.140:FF:000123">
    <property type="entry name" value="30S ribosomal protein S17"/>
    <property type="match status" value="1"/>
</dbReference>
<keyword evidence="8" id="KW-1185">Reference proteome</keyword>
<sequence>MAVKERVGVVVSDKMEKTVVVAIESRTTHPRYGKIVVRTKRYKAHDEENQCNVGDQVRIQETRPMSKTKRWAVVDILTRAVKA</sequence>
<dbReference type="Gene3D" id="2.40.50.140">
    <property type="entry name" value="Nucleic acid-binding proteins"/>
    <property type="match status" value="1"/>
</dbReference>
<dbReference type="PANTHER" id="PTHR10744">
    <property type="entry name" value="40S RIBOSOMAL PROTEIN S11 FAMILY MEMBER"/>
    <property type="match status" value="1"/>
</dbReference>
<comment type="similarity">
    <text evidence="1 6">Belongs to the universal ribosomal protein uS17 family.</text>
</comment>
<evidence type="ECO:0000256" key="4">
    <source>
        <dbReference type="ARBA" id="ARBA00022980"/>
    </source>
</evidence>
<protein>
    <recommendedName>
        <fullName evidence="6">Small ribosomal subunit protein uS17</fullName>
    </recommendedName>
</protein>
<dbReference type="InterPro" id="IPR019984">
    <property type="entry name" value="Ribosomal_uS17_bact/chlr"/>
</dbReference>
<dbReference type="HAMAP" id="MF_01345_B">
    <property type="entry name" value="Ribosomal_uS17_B"/>
    <property type="match status" value="1"/>
</dbReference>
<comment type="function">
    <text evidence="6">One of the primary rRNA binding proteins, it binds specifically to the 5'-end of 16S ribosomal RNA.</text>
</comment>
<evidence type="ECO:0000313" key="8">
    <source>
        <dbReference type="Proteomes" id="UP000625316"/>
    </source>
</evidence>
<dbReference type="PRINTS" id="PR00973">
    <property type="entry name" value="RIBOSOMALS17"/>
</dbReference>
<keyword evidence="4 6" id="KW-0689">Ribosomal protein</keyword>
<gene>
    <name evidence="6 7" type="primary">rpsQ</name>
    <name evidence="6" type="synonym">rps17</name>
    <name evidence="7" type="ORF">IQ266_22835</name>
</gene>
<dbReference type="InterPro" id="IPR012340">
    <property type="entry name" value="NA-bd_OB-fold"/>
</dbReference>
<keyword evidence="5 6" id="KW-0687">Ribonucleoprotein</keyword>
<evidence type="ECO:0000256" key="6">
    <source>
        <dbReference type="HAMAP-Rule" id="MF_01345"/>
    </source>
</evidence>
<dbReference type="RefSeq" id="WP_264327395.1">
    <property type="nucleotide sequence ID" value="NZ_JADEXQ010000112.1"/>
</dbReference>
<dbReference type="SUPFAM" id="SSF50249">
    <property type="entry name" value="Nucleic acid-binding proteins"/>
    <property type="match status" value="1"/>
</dbReference>
<dbReference type="GO" id="GO:0022627">
    <property type="term" value="C:cytosolic small ribosomal subunit"/>
    <property type="evidence" value="ECO:0007669"/>
    <property type="project" value="UniProtKB-UniRule"/>
</dbReference>
<evidence type="ECO:0000256" key="2">
    <source>
        <dbReference type="ARBA" id="ARBA00022730"/>
    </source>
</evidence>
<comment type="caution">
    <text evidence="7">The sequence shown here is derived from an EMBL/GenBank/DDBJ whole genome shotgun (WGS) entry which is preliminary data.</text>
</comment>
<organism evidence="7 8">
    <name type="scientific">Romeriopsis navalis LEGE 11480</name>
    <dbReference type="NCBI Taxonomy" id="2777977"/>
    <lineage>
        <taxon>Bacteria</taxon>
        <taxon>Bacillati</taxon>
        <taxon>Cyanobacteriota</taxon>
        <taxon>Cyanophyceae</taxon>
        <taxon>Leptolyngbyales</taxon>
        <taxon>Leptolyngbyaceae</taxon>
        <taxon>Romeriopsis</taxon>
        <taxon>Romeriopsis navalis</taxon>
    </lineage>
</organism>
<dbReference type="GO" id="GO:0019843">
    <property type="term" value="F:rRNA binding"/>
    <property type="evidence" value="ECO:0007669"/>
    <property type="project" value="UniProtKB-UniRule"/>
</dbReference>
<dbReference type="EMBL" id="JADEXQ010000112">
    <property type="protein sequence ID" value="MBE9032578.1"/>
    <property type="molecule type" value="Genomic_DNA"/>
</dbReference>
<dbReference type="Proteomes" id="UP000625316">
    <property type="component" value="Unassembled WGS sequence"/>
</dbReference>
<dbReference type="GO" id="GO:0003735">
    <property type="term" value="F:structural constituent of ribosome"/>
    <property type="evidence" value="ECO:0007669"/>
    <property type="project" value="UniProtKB-UniRule"/>
</dbReference>
<dbReference type="NCBIfam" id="TIGR03635">
    <property type="entry name" value="uS17_bact"/>
    <property type="match status" value="1"/>
</dbReference>
<dbReference type="CDD" id="cd00364">
    <property type="entry name" value="Ribosomal_uS17"/>
    <property type="match status" value="1"/>
</dbReference>
<name>A0A928VPW0_9CYAN</name>
<dbReference type="GO" id="GO:0006412">
    <property type="term" value="P:translation"/>
    <property type="evidence" value="ECO:0007669"/>
    <property type="project" value="UniProtKB-UniRule"/>
</dbReference>
<accession>A0A928VPW0</accession>
<reference evidence="7" key="1">
    <citation type="submission" date="2020-10" db="EMBL/GenBank/DDBJ databases">
        <authorList>
            <person name="Castelo-Branco R."/>
            <person name="Eusebio N."/>
            <person name="Adriana R."/>
            <person name="Vieira A."/>
            <person name="Brugerolle De Fraissinette N."/>
            <person name="Rezende De Castro R."/>
            <person name="Schneider M.P."/>
            <person name="Vasconcelos V."/>
            <person name="Leao P.N."/>
        </authorList>
    </citation>
    <scope>NUCLEOTIDE SEQUENCE</scope>
    <source>
        <strain evidence="7">LEGE 11480</strain>
    </source>
</reference>